<feature type="region of interest" description="Disordered" evidence="1">
    <location>
        <begin position="166"/>
        <end position="246"/>
    </location>
</feature>
<feature type="region of interest" description="Disordered" evidence="1">
    <location>
        <begin position="394"/>
        <end position="454"/>
    </location>
</feature>
<dbReference type="OrthoDB" id="9898538at2759"/>
<dbReference type="InterPro" id="IPR026152">
    <property type="entry name" value="SARG"/>
</dbReference>
<accession>A0A5A9NBB8</accession>
<proteinExistence type="predicted"/>
<dbReference type="EMBL" id="SOYY01000020">
    <property type="protein sequence ID" value="KAA0706618.1"/>
    <property type="molecule type" value="Genomic_DNA"/>
</dbReference>
<evidence type="ECO:0000313" key="3">
    <source>
        <dbReference type="Proteomes" id="UP000324632"/>
    </source>
</evidence>
<feature type="compositionally biased region" description="Polar residues" evidence="1">
    <location>
        <begin position="397"/>
        <end position="412"/>
    </location>
</feature>
<feature type="compositionally biased region" description="Polar residues" evidence="1">
    <location>
        <begin position="506"/>
        <end position="520"/>
    </location>
</feature>
<feature type="compositionally biased region" description="Basic and acidic residues" evidence="1">
    <location>
        <begin position="178"/>
        <end position="187"/>
    </location>
</feature>
<dbReference type="AlphaFoldDB" id="A0A5A9NBB8"/>
<feature type="compositionally biased region" description="Basic and acidic residues" evidence="1">
    <location>
        <begin position="94"/>
        <end position="103"/>
    </location>
</feature>
<dbReference type="PROSITE" id="PS51257">
    <property type="entry name" value="PROKAR_LIPOPROTEIN"/>
    <property type="match status" value="1"/>
</dbReference>
<feature type="region of interest" description="Disordered" evidence="1">
    <location>
        <begin position="506"/>
        <end position="525"/>
    </location>
</feature>
<feature type="region of interest" description="Disordered" evidence="1">
    <location>
        <begin position="90"/>
        <end position="109"/>
    </location>
</feature>
<protein>
    <submittedName>
        <fullName evidence="2">Specifically androgen-regulated gene protein</fullName>
    </submittedName>
</protein>
<organism evidence="2 3">
    <name type="scientific">Triplophysa tibetana</name>
    <dbReference type="NCBI Taxonomy" id="1572043"/>
    <lineage>
        <taxon>Eukaryota</taxon>
        <taxon>Metazoa</taxon>
        <taxon>Chordata</taxon>
        <taxon>Craniata</taxon>
        <taxon>Vertebrata</taxon>
        <taxon>Euteleostomi</taxon>
        <taxon>Actinopterygii</taxon>
        <taxon>Neopterygii</taxon>
        <taxon>Teleostei</taxon>
        <taxon>Ostariophysi</taxon>
        <taxon>Cypriniformes</taxon>
        <taxon>Nemacheilidae</taxon>
        <taxon>Triplophysa</taxon>
    </lineage>
</organism>
<feature type="region of interest" description="Disordered" evidence="1">
    <location>
        <begin position="544"/>
        <end position="600"/>
    </location>
</feature>
<dbReference type="Proteomes" id="UP000324632">
    <property type="component" value="Chromosome 20"/>
</dbReference>
<dbReference type="PANTHER" id="PTHR21555">
    <property type="entry name" value="SPECIFICALLY ANDROGEN-REGULATED GENE PROTEIN"/>
    <property type="match status" value="1"/>
</dbReference>
<name>A0A5A9NBB8_9TELE</name>
<comment type="caution">
    <text evidence="2">The sequence shown here is derived from an EMBL/GenBank/DDBJ whole genome shotgun (WGS) entry which is preliminary data.</text>
</comment>
<evidence type="ECO:0000256" key="1">
    <source>
        <dbReference type="SAM" id="MobiDB-lite"/>
    </source>
</evidence>
<reference evidence="2 3" key="1">
    <citation type="journal article" date="2019" name="Mol. Ecol. Resour.">
        <title>Chromosome-level genome assembly of Triplophysa tibetana, a fish adapted to the harsh high-altitude environment of the Tibetan Plateau.</title>
        <authorList>
            <person name="Yang X."/>
            <person name="Liu H."/>
            <person name="Ma Z."/>
            <person name="Zou Y."/>
            <person name="Zou M."/>
            <person name="Mao Y."/>
            <person name="Li X."/>
            <person name="Wang H."/>
            <person name="Chen T."/>
            <person name="Wang W."/>
            <person name="Yang R."/>
        </authorList>
    </citation>
    <scope>NUCLEOTIDE SEQUENCE [LARGE SCALE GENOMIC DNA]</scope>
    <source>
        <strain evidence="2">TTIB1903HZAU</strain>
        <tissue evidence="2">Muscle</tissue>
    </source>
</reference>
<dbReference type="PANTHER" id="PTHR21555:SF0">
    <property type="entry name" value="SPECIFICALLY ANDROGEN-REGULATED GENE PROTEIN"/>
    <property type="match status" value="1"/>
</dbReference>
<gene>
    <name evidence="2" type="ORF">E1301_Tti014056</name>
</gene>
<feature type="region of interest" description="Disordered" evidence="1">
    <location>
        <begin position="1"/>
        <end position="23"/>
    </location>
</feature>
<keyword evidence="3" id="KW-1185">Reference proteome</keyword>
<sequence length="600" mass="64894">MPKSDSWPGGVSKEPVSGMNSTGSCDSMVSINSYFSDDSLDHLSAEEKACVMFLDETIESLDVDDDSGLSNDEPDRPSYDIAGKIAQYPSVYHNKPEAHEDPNKILGRSHRPSAKYLVPTPLLVAGGNAKLESRPSKFSHKDKPAVFIDGFRSASDHQQTPLAALKRSEISQSVNAKHSTELSREVADLPPSFIPEPPVRSHASSNSPKSLDAKKQQKVASEMNWIPPPSNFMDETDKAAPRYSAPPQTVVDELPEWIPELPNPAKPAEVNKSKCTGPAPSRQSLSKNDIENLRQKALMKKTPLTPGMIVQHSGADMPRTPSPSSEQVPAVPKEYKEPNIPPPVAPKHKLPSNIILKSHKEPGASHLLLLPSDRTPSDQQKIRMEALRKLGLLKNGNVDSGPSVSHSVSPTFKSKDMSPVSPHCPSVHLTSPTLEPPPDQSRFTGWPVTGDTQLPIDTRQRELASSESLLKKSLPRPYEIKSSSLGRSGVGLSSIVVEPRTSKTNLNTTNVELSPGQSGKSRARPLSVESAKDLSLGHPQVDFNKSSHSNSVLPVHTGGDAQKLPRSNGISVVITPQGRNEGSRREALKKLGLLRDGGGH</sequence>
<feature type="region of interest" description="Disordered" evidence="1">
    <location>
        <begin position="258"/>
        <end position="349"/>
    </location>
</feature>
<dbReference type="Pfam" id="PF15385">
    <property type="entry name" value="SARG"/>
    <property type="match status" value="2"/>
</dbReference>
<evidence type="ECO:0000313" key="2">
    <source>
        <dbReference type="EMBL" id="KAA0706618.1"/>
    </source>
</evidence>